<evidence type="ECO:0000313" key="3">
    <source>
        <dbReference type="Proteomes" id="UP000800200"/>
    </source>
</evidence>
<evidence type="ECO:0000313" key="2">
    <source>
        <dbReference type="EMBL" id="KAF2179990.1"/>
    </source>
</evidence>
<accession>A0A6A6DPZ1</accession>
<dbReference type="EMBL" id="ML994660">
    <property type="protein sequence ID" value="KAF2179990.1"/>
    <property type="molecule type" value="Genomic_DNA"/>
</dbReference>
<sequence>MGTRPIQENLSRITPFPKAHIQPPYHALVRTAGVPQPPNPQPQNRWLQAREYRRKVYQHPYLNAEEDTTIQEVEQHAEFWVNRLVQAMTNTSNVKDRDSSHAKKMFLPGAYDALLVEATCREIFAFLIDRCKNGFRGPEQFNKAIKPAKGSEPDKIAKSVERMSNVIKALMWNKRVCKAMLYENWKIKLLVNHPLAYDKEKDSQKGSNDQRRARQQEEREKLKKTEEELKAYQSGNDQELTAANIQRIFGANLDGYKRCVSSSVFRPSSDVDQRVCANSREFFGAEECDAGDLLYADQYPQKPRNNWRSDEPLKLGNDYGIFQPPYDQADPVTTPPSIRVVDSPSDATGSLSTPNLQTALESHISGREIVRADISGVKRAFSEEDVKNQTLSAKRQRSKIPVMSYETQRNY</sequence>
<evidence type="ECO:0000256" key="1">
    <source>
        <dbReference type="SAM" id="MobiDB-lite"/>
    </source>
</evidence>
<gene>
    <name evidence="2" type="ORF">K469DRAFT_693475</name>
</gene>
<feature type="region of interest" description="Disordered" evidence="1">
    <location>
        <begin position="199"/>
        <end position="223"/>
    </location>
</feature>
<protein>
    <submittedName>
        <fullName evidence="2">Uncharacterized protein</fullName>
    </submittedName>
</protein>
<dbReference type="Proteomes" id="UP000800200">
    <property type="component" value="Unassembled WGS sequence"/>
</dbReference>
<feature type="region of interest" description="Disordered" evidence="1">
    <location>
        <begin position="384"/>
        <end position="411"/>
    </location>
</feature>
<dbReference type="OrthoDB" id="3801063at2759"/>
<proteinExistence type="predicted"/>
<name>A0A6A6DPZ1_9PEZI</name>
<keyword evidence="3" id="KW-1185">Reference proteome</keyword>
<dbReference type="AlphaFoldDB" id="A0A6A6DPZ1"/>
<organism evidence="2 3">
    <name type="scientific">Zopfia rhizophila CBS 207.26</name>
    <dbReference type="NCBI Taxonomy" id="1314779"/>
    <lineage>
        <taxon>Eukaryota</taxon>
        <taxon>Fungi</taxon>
        <taxon>Dikarya</taxon>
        <taxon>Ascomycota</taxon>
        <taxon>Pezizomycotina</taxon>
        <taxon>Dothideomycetes</taxon>
        <taxon>Dothideomycetes incertae sedis</taxon>
        <taxon>Zopfiaceae</taxon>
        <taxon>Zopfia</taxon>
    </lineage>
</organism>
<reference evidence="2" key="1">
    <citation type="journal article" date="2020" name="Stud. Mycol.">
        <title>101 Dothideomycetes genomes: a test case for predicting lifestyles and emergence of pathogens.</title>
        <authorList>
            <person name="Haridas S."/>
            <person name="Albert R."/>
            <person name="Binder M."/>
            <person name="Bloem J."/>
            <person name="Labutti K."/>
            <person name="Salamov A."/>
            <person name="Andreopoulos B."/>
            <person name="Baker S."/>
            <person name="Barry K."/>
            <person name="Bills G."/>
            <person name="Bluhm B."/>
            <person name="Cannon C."/>
            <person name="Castanera R."/>
            <person name="Culley D."/>
            <person name="Daum C."/>
            <person name="Ezra D."/>
            <person name="Gonzalez J."/>
            <person name="Henrissat B."/>
            <person name="Kuo A."/>
            <person name="Liang C."/>
            <person name="Lipzen A."/>
            <person name="Lutzoni F."/>
            <person name="Magnuson J."/>
            <person name="Mondo S."/>
            <person name="Nolan M."/>
            <person name="Ohm R."/>
            <person name="Pangilinan J."/>
            <person name="Park H.-J."/>
            <person name="Ramirez L."/>
            <person name="Alfaro M."/>
            <person name="Sun H."/>
            <person name="Tritt A."/>
            <person name="Yoshinaga Y."/>
            <person name="Zwiers L.-H."/>
            <person name="Turgeon B."/>
            <person name="Goodwin S."/>
            <person name="Spatafora J."/>
            <person name="Crous P."/>
            <person name="Grigoriev I."/>
        </authorList>
    </citation>
    <scope>NUCLEOTIDE SEQUENCE</scope>
    <source>
        <strain evidence="2">CBS 207.26</strain>
    </source>
</reference>